<dbReference type="Proteomes" id="UP000276133">
    <property type="component" value="Unassembled WGS sequence"/>
</dbReference>
<name>A0A3M7R025_BRAPC</name>
<reference evidence="1 2" key="1">
    <citation type="journal article" date="2018" name="Sci. Rep.">
        <title>Genomic signatures of local adaptation to the degree of environmental predictability in rotifers.</title>
        <authorList>
            <person name="Franch-Gras L."/>
            <person name="Hahn C."/>
            <person name="Garcia-Roger E.M."/>
            <person name="Carmona M.J."/>
            <person name="Serra M."/>
            <person name="Gomez A."/>
        </authorList>
    </citation>
    <scope>NUCLEOTIDE SEQUENCE [LARGE SCALE GENOMIC DNA]</scope>
    <source>
        <strain evidence="1">HYR1</strain>
    </source>
</reference>
<evidence type="ECO:0000313" key="2">
    <source>
        <dbReference type="Proteomes" id="UP000276133"/>
    </source>
</evidence>
<accession>A0A3M7R025</accession>
<evidence type="ECO:0000313" key="1">
    <source>
        <dbReference type="EMBL" id="RNA16937.1"/>
    </source>
</evidence>
<sequence length="96" mass="11073">MFEIGFCFEARTNLTIEIYTHSHSRNMVKYPFSSSSCSSSDCSWLASECADKAHQDKFYWSPIAPKSDHCQKLRNKLLKVQMIFSLQSKSISKQII</sequence>
<protein>
    <submittedName>
        <fullName evidence="1">Uncharacterized protein</fullName>
    </submittedName>
</protein>
<organism evidence="1 2">
    <name type="scientific">Brachionus plicatilis</name>
    <name type="common">Marine rotifer</name>
    <name type="synonym">Brachionus muelleri</name>
    <dbReference type="NCBI Taxonomy" id="10195"/>
    <lineage>
        <taxon>Eukaryota</taxon>
        <taxon>Metazoa</taxon>
        <taxon>Spiralia</taxon>
        <taxon>Gnathifera</taxon>
        <taxon>Rotifera</taxon>
        <taxon>Eurotatoria</taxon>
        <taxon>Monogononta</taxon>
        <taxon>Pseudotrocha</taxon>
        <taxon>Ploima</taxon>
        <taxon>Brachionidae</taxon>
        <taxon>Brachionus</taxon>
    </lineage>
</organism>
<dbReference type="AlphaFoldDB" id="A0A3M7R025"/>
<keyword evidence="2" id="KW-1185">Reference proteome</keyword>
<dbReference type="EMBL" id="REGN01004583">
    <property type="protein sequence ID" value="RNA16937.1"/>
    <property type="molecule type" value="Genomic_DNA"/>
</dbReference>
<gene>
    <name evidence="1" type="ORF">BpHYR1_050529</name>
</gene>
<proteinExistence type="predicted"/>
<comment type="caution">
    <text evidence="1">The sequence shown here is derived from an EMBL/GenBank/DDBJ whole genome shotgun (WGS) entry which is preliminary data.</text>
</comment>